<feature type="domain" description="Bacterial transcriptional activator" evidence="4">
    <location>
        <begin position="97"/>
        <end position="229"/>
    </location>
</feature>
<proteinExistence type="predicted"/>
<evidence type="ECO:0000256" key="3">
    <source>
        <dbReference type="PROSITE-ProRule" id="PRU00339"/>
    </source>
</evidence>
<dbReference type="SUPFAM" id="SSF48452">
    <property type="entry name" value="TPR-like"/>
    <property type="match status" value="2"/>
</dbReference>
<evidence type="ECO:0000256" key="1">
    <source>
        <dbReference type="ARBA" id="ARBA00022741"/>
    </source>
</evidence>
<dbReference type="EMBL" id="UGTH01000001">
    <property type="protein sequence ID" value="SUB74626.1"/>
    <property type="molecule type" value="Genomic_DNA"/>
</dbReference>
<keyword evidence="1" id="KW-0547">Nucleotide-binding</keyword>
<sequence>MDKIYLQLFGVPQFYLNGKQILFPYSKINALIYYLVLNKFITRDEIANLLWPDENEKTAKKNLRNAIYQAKKCVGIDFIISPKKSVLEIDKNLDIQCDADLFNQNPIEHLDLYKGEFLQGFFIKEAESYEYWVTKMRNYFEEKFISTSYDKLEKDIAEENYENVEKEINKLTQIDEYDERNFRLLMKFYQKTGRNGKVIETYYNLTKLLQDELGVSPDLETKKIYEESIKRINLNNKRPKSHDEYFFGRFDELAAIQENLKFFKTDNLKSIVLYGEAGIGKSALKRKAFEQIDSNTTILEAFCYQAEENYALRPIGVMINKIGKLLKELKIPLPTFWDITIKKLFPAFEDSAKDIILLENIQPLNFDLLTQVIVEAIKKISAKQNLILIFEDIQWMDQTSIKLLTSVILRLNKEAMFFMTSRKQFNRDFEDMVSTLIKYNLLEKIELDRFSRDATAEFVSKALPETQIKDELIDRIYSETEGNSLFLSEYVNLLKSSNSSNLMTQEMIDAMKSRFAYLSKPERDLLDIVSYFYDEAPLSQITEISGQGEFDIIGLLENLENANILTEREHKNDTRIMFTHSKLREYIYMTQANSKKKVLHKRIGQLLEADLKNNKSLYTYSKLVYHYSSAGENLKSIKYKLETLNYYLNFSHELFPILNVSELDEDAKIYISRDKIQEMFDKLEDNFSDIKKNENEEDVKQLEVEFYYMKGRYLIRYGSYQEGIEDIKYVISKAKEIDNKDYILDGYKQMIFYNIQTNNSKDMLEYIESALDLAVICNYHKEIGILLRLKGLYNMMIGNTFLAEKLFTESINTFTVTDEVANRYAINIAAAYNYIGEIRFQDLKFKEAIGKFEKAIELSKNKNALSSLSIFYINKGKAHFANNELELAKEEFNKAYSLYGQFDSFWKRPVLDAYMALCEVEDKNYKNASAHLRTAFKFASKMEDPRALGTVYFAGYKIFKSLDHDIINDEFVGLFTEKEDFYKENAIANLDKFRDNFEISNL</sequence>
<protein>
    <submittedName>
        <fullName evidence="5">Predicted ATPase</fullName>
    </submittedName>
</protein>
<dbReference type="RefSeq" id="WP_115311962.1">
    <property type="nucleotide sequence ID" value="NZ_UGTH01000001.1"/>
</dbReference>
<dbReference type="InterPro" id="IPR011990">
    <property type="entry name" value="TPR-like_helical_dom_sf"/>
</dbReference>
<feature type="repeat" description="TPR" evidence="3">
    <location>
        <begin position="829"/>
        <end position="862"/>
    </location>
</feature>
<name>A0A379D9E6_9FIRM</name>
<dbReference type="PROSITE" id="PS50005">
    <property type="entry name" value="TPR"/>
    <property type="match status" value="1"/>
</dbReference>
<gene>
    <name evidence="5" type="ORF">NCTC11088_00379</name>
</gene>
<dbReference type="SMART" id="SM01043">
    <property type="entry name" value="BTAD"/>
    <property type="match status" value="1"/>
</dbReference>
<dbReference type="Pfam" id="PF13191">
    <property type="entry name" value="AAA_16"/>
    <property type="match status" value="1"/>
</dbReference>
<evidence type="ECO:0000313" key="5">
    <source>
        <dbReference type="EMBL" id="SUB74626.1"/>
    </source>
</evidence>
<accession>A0A379D9E6</accession>
<keyword evidence="2" id="KW-0067">ATP-binding</keyword>
<dbReference type="InterPro" id="IPR027417">
    <property type="entry name" value="P-loop_NTPase"/>
</dbReference>
<dbReference type="Gene3D" id="1.25.40.10">
    <property type="entry name" value="Tetratricopeptide repeat domain"/>
    <property type="match status" value="2"/>
</dbReference>
<dbReference type="Gene3D" id="1.10.10.10">
    <property type="entry name" value="Winged helix-like DNA-binding domain superfamily/Winged helix DNA-binding domain"/>
    <property type="match status" value="1"/>
</dbReference>
<dbReference type="Proteomes" id="UP000254777">
    <property type="component" value="Unassembled WGS sequence"/>
</dbReference>
<evidence type="ECO:0000259" key="4">
    <source>
        <dbReference type="SMART" id="SM01043"/>
    </source>
</evidence>
<dbReference type="GO" id="GO:0004016">
    <property type="term" value="F:adenylate cyclase activity"/>
    <property type="evidence" value="ECO:0007669"/>
    <property type="project" value="TreeGrafter"/>
</dbReference>
<dbReference type="GO" id="GO:0005737">
    <property type="term" value="C:cytoplasm"/>
    <property type="evidence" value="ECO:0007669"/>
    <property type="project" value="TreeGrafter"/>
</dbReference>
<dbReference type="SMART" id="SM00028">
    <property type="entry name" value="TPR"/>
    <property type="match status" value="3"/>
</dbReference>
<dbReference type="InterPro" id="IPR005158">
    <property type="entry name" value="BTAD"/>
</dbReference>
<reference evidence="5 6" key="1">
    <citation type="submission" date="2018-06" db="EMBL/GenBank/DDBJ databases">
        <authorList>
            <consortium name="Pathogen Informatics"/>
            <person name="Doyle S."/>
        </authorList>
    </citation>
    <scope>NUCLEOTIDE SEQUENCE [LARGE SCALE GENOMIC DNA]</scope>
    <source>
        <strain evidence="5 6">NCTC11088</strain>
    </source>
</reference>
<dbReference type="GO" id="GO:0005524">
    <property type="term" value="F:ATP binding"/>
    <property type="evidence" value="ECO:0007669"/>
    <property type="project" value="UniProtKB-KW"/>
</dbReference>
<dbReference type="InterPro" id="IPR036388">
    <property type="entry name" value="WH-like_DNA-bd_sf"/>
</dbReference>
<organism evidence="5 6">
    <name type="scientific">Peptoniphilus indolicus</name>
    <dbReference type="NCBI Taxonomy" id="33030"/>
    <lineage>
        <taxon>Bacteria</taxon>
        <taxon>Bacillati</taxon>
        <taxon>Bacillota</taxon>
        <taxon>Tissierellia</taxon>
        <taxon>Tissierellales</taxon>
        <taxon>Peptoniphilaceae</taxon>
        <taxon>Peptoniphilus</taxon>
    </lineage>
</organism>
<dbReference type="PANTHER" id="PTHR16305:SF28">
    <property type="entry name" value="GUANYLATE CYCLASE DOMAIN-CONTAINING PROTEIN"/>
    <property type="match status" value="1"/>
</dbReference>
<dbReference type="PANTHER" id="PTHR16305">
    <property type="entry name" value="TESTICULAR SOLUBLE ADENYLYL CYCLASE"/>
    <property type="match status" value="1"/>
</dbReference>
<evidence type="ECO:0000256" key="2">
    <source>
        <dbReference type="ARBA" id="ARBA00022840"/>
    </source>
</evidence>
<dbReference type="AlphaFoldDB" id="A0A379D9E6"/>
<keyword evidence="3" id="KW-0802">TPR repeat</keyword>
<dbReference type="SUPFAM" id="SSF52540">
    <property type="entry name" value="P-loop containing nucleoside triphosphate hydrolases"/>
    <property type="match status" value="1"/>
</dbReference>
<evidence type="ECO:0000313" key="6">
    <source>
        <dbReference type="Proteomes" id="UP000254777"/>
    </source>
</evidence>
<dbReference type="InterPro" id="IPR019734">
    <property type="entry name" value="TPR_rpt"/>
</dbReference>
<dbReference type="Gene3D" id="3.40.50.300">
    <property type="entry name" value="P-loop containing nucleotide triphosphate hydrolases"/>
    <property type="match status" value="1"/>
</dbReference>
<dbReference type="InterPro" id="IPR041664">
    <property type="entry name" value="AAA_16"/>
</dbReference>
<dbReference type="Pfam" id="PF03704">
    <property type="entry name" value="BTAD"/>
    <property type="match status" value="1"/>
</dbReference>